<dbReference type="InterPro" id="IPR013815">
    <property type="entry name" value="ATP_grasp_subdomain_1"/>
</dbReference>
<keyword evidence="3 4" id="KW-0067">ATP-binding</keyword>
<evidence type="ECO:0000256" key="2">
    <source>
        <dbReference type="ARBA" id="ARBA00022741"/>
    </source>
</evidence>
<feature type="domain" description="ATP-grasp" evidence="5">
    <location>
        <begin position="117"/>
        <end position="306"/>
    </location>
</feature>
<evidence type="ECO:0000259" key="5">
    <source>
        <dbReference type="PROSITE" id="PS50975"/>
    </source>
</evidence>
<keyword evidence="1" id="KW-0436">Ligase</keyword>
<comment type="caution">
    <text evidence="6">The sequence shown here is derived from an EMBL/GenBank/DDBJ whole genome shotgun (WGS) entry which is preliminary data.</text>
</comment>
<keyword evidence="7" id="KW-1185">Reference proteome</keyword>
<dbReference type="PANTHER" id="PTHR43585:SF2">
    <property type="entry name" value="ATP-GRASP ENZYME FSQD"/>
    <property type="match status" value="1"/>
</dbReference>
<dbReference type="Gene3D" id="3.30.470.20">
    <property type="entry name" value="ATP-grasp fold, B domain"/>
    <property type="match status" value="1"/>
</dbReference>
<proteinExistence type="predicted"/>
<dbReference type="Gene3D" id="3.30.1490.20">
    <property type="entry name" value="ATP-grasp fold, A domain"/>
    <property type="match status" value="1"/>
</dbReference>
<dbReference type="GO" id="GO:0046872">
    <property type="term" value="F:metal ion binding"/>
    <property type="evidence" value="ECO:0007669"/>
    <property type="project" value="InterPro"/>
</dbReference>
<dbReference type="PANTHER" id="PTHR43585">
    <property type="entry name" value="FUMIPYRROLE BIOSYNTHESIS PROTEIN C"/>
    <property type="match status" value="1"/>
</dbReference>
<dbReference type="GO" id="GO:0016874">
    <property type="term" value="F:ligase activity"/>
    <property type="evidence" value="ECO:0007669"/>
    <property type="project" value="UniProtKB-KW"/>
</dbReference>
<dbReference type="RefSeq" id="WP_197001973.1">
    <property type="nucleotide sequence ID" value="NZ_BONS01000023.1"/>
</dbReference>
<dbReference type="SUPFAM" id="SSF56059">
    <property type="entry name" value="Glutathione synthetase ATP-binding domain-like"/>
    <property type="match status" value="1"/>
</dbReference>
<keyword evidence="2 4" id="KW-0547">Nucleotide-binding</keyword>
<dbReference type="PROSITE" id="PS50975">
    <property type="entry name" value="ATP_GRASP"/>
    <property type="match status" value="1"/>
</dbReference>
<evidence type="ECO:0000256" key="3">
    <source>
        <dbReference type="ARBA" id="ARBA00022840"/>
    </source>
</evidence>
<evidence type="ECO:0000313" key="7">
    <source>
        <dbReference type="Proteomes" id="UP000622552"/>
    </source>
</evidence>
<organism evidence="6 7">
    <name type="scientific">Longispora fulva</name>
    <dbReference type="NCBI Taxonomy" id="619741"/>
    <lineage>
        <taxon>Bacteria</taxon>
        <taxon>Bacillati</taxon>
        <taxon>Actinomycetota</taxon>
        <taxon>Actinomycetes</taxon>
        <taxon>Micromonosporales</taxon>
        <taxon>Micromonosporaceae</taxon>
        <taxon>Longispora</taxon>
    </lineage>
</organism>
<dbReference type="AlphaFoldDB" id="A0A8J7G807"/>
<evidence type="ECO:0000313" key="6">
    <source>
        <dbReference type="EMBL" id="MBG6134780.1"/>
    </source>
</evidence>
<evidence type="ECO:0000256" key="1">
    <source>
        <dbReference type="ARBA" id="ARBA00022598"/>
    </source>
</evidence>
<dbReference type="GO" id="GO:0005524">
    <property type="term" value="F:ATP binding"/>
    <property type="evidence" value="ECO:0007669"/>
    <property type="project" value="UniProtKB-UniRule"/>
</dbReference>
<protein>
    <recommendedName>
        <fullName evidence="5">ATP-grasp domain-containing protein</fullName>
    </recommendedName>
</protein>
<accession>A0A8J7G807</accession>
<dbReference type="InterPro" id="IPR052032">
    <property type="entry name" value="ATP-dep_AA_Ligase"/>
</dbReference>
<gene>
    <name evidence="6" type="ORF">IW245_000974</name>
</gene>
<evidence type="ECO:0000256" key="4">
    <source>
        <dbReference type="PROSITE-ProRule" id="PRU00409"/>
    </source>
</evidence>
<dbReference type="Gene3D" id="3.40.50.20">
    <property type="match status" value="1"/>
</dbReference>
<sequence length="408" mass="43863">MADRPHVVLIHRWRARYAEYERYIDHDRYAVSYVTTEVAAPSVTPYAAEIALVAATDDLSAVTDRVKQLAENHGHPVAIIALKEDDLLVAAQLRAEWGCPGLTPADLLRFRDKLVMAEVIADAGLAAPYFAAAPDAAAVQDFADRHGWPVIVKPRMGSSSVGVSRVDGPGECAALAFDEDGPMMVQSFDPRQIFHVDGYFDGTAVGPLRASRYMTNCLDFRHGTALGSVEEDDPRIVAAIRAFGTRVMAAMSDGPSMFHLEVFVDLDTGDCAFLEVGARVGGGEIPFVWREVHGWDLMEAAFRLAMGEEPRPWPAALDRPGGEVGGFLLVPAPAARPCRIAEVTSMLGGTPGPYAEALLAPGEILPAADAYYEHVGGRFRFRGATSAEVAAAITATARDFRVSAEPLA</sequence>
<name>A0A8J7G807_9ACTN</name>
<dbReference type="InterPro" id="IPR011761">
    <property type="entry name" value="ATP-grasp"/>
</dbReference>
<dbReference type="Proteomes" id="UP000622552">
    <property type="component" value="Unassembled WGS sequence"/>
</dbReference>
<reference evidence="6" key="1">
    <citation type="submission" date="2020-11" db="EMBL/GenBank/DDBJ databases">
        <title>Sequencing the genomes of 1000 actinobacteria strains.</title>
        <authorList>
            <person name="Klenk H.-P."/>
        </authorList>
    </citation>
    <scope>NUCLEOTIDE SEQUENCE</scope>
    <source>
        <strain evidence="6">DSM 45356</strain>
    </source>
</reference>
<dbReference type="EMBL" id="JADOUF010000001">
    <property type="protein sequence ID" value="MBG6134780.1"/>
    <property type="molecule type" value="Genomic_DNA"/>
</dbReference>